<dbReference type="Gene3D" id="3.90.76.10">
    <property type="entry name" value="Dipeptide-binding Protein, Domain 1"/>
    <property type="match status" value="1"/>
</dbReference>
<dbReference type="PANTHER" id="PTHR30290:SF9">
    <property type="entry name" value="OLIGOPEPTIDE-BINDING PROTEIN APPA"/>
    <property type="match status" value="1"/>
</dbReference>
<dbReference type="Pfam" id="PF00496">
    <property type="entry name" value="SBP_bac_5"/>
    <property type="match status" value="1"/>
</dbReference>
<protein>
    <submittedName>
        <fullName evidence="5">Peptide/nickel transport system substrate-binding protein</fullName>
    </submittedName>
</protein>
<evidence type="ECO:0000256" key="2">
    <source>
        <dbReference type="ARBA" id="ARBA00022448"/>
    </source>
</evidence>
<dbReference type="Gene3D" id="3.10.105.10">
    <property type="entry name" value="Dipeptide-binding Protein, Domain 3"/>
    <property type="match status" value="1"/>
</dbReference>
<dbReference type="InterPro" id="IPR039424">
    <property type="entry name" value="SBP_5"/>
</dbReference>
<comment type="similarity">
    <text evidence="1">Belongs to the bacterial solute-binding protein 5 family.</text>
</comment>
<dbReference type="InterPro" id="IPR000914">
    <property type="entry name" value="SBP_5_dom"/>
</dbReference>
<dbReference type="GO" id="GO:1904680">
    <property type="term" value="F:peptide transmembrane transporter activity"/>
    <property type="evidence" value="ECO:0007669"/>
    <property type="project" value="TreeGrafter"/>
</dbReference>
<dbReference type="PANTHER" id="PTHR30290">
    <property type="entry name" value="PERIPLASMIC BINDING COMPONENT OF ABC TRANSPORTER"/>
    <property type="match status" value="1"/>
</dbReference>
<dbReference type="PROSITE" id="PS51318">
    <property type="entry name" value="TAT"/>
    <property type="match status" value="1"/>
</dbReference>
<dbReference type="Proteomes" id="UP000547510">
    <property type="component" value="Unassembled WGS sequence"/>
</dbReference>
<gene>
    <name evidence="5" type="ORF">FHS29_006356</name>
</gene>
<keyword evidence="2" id="KW-0813">Transport</keyword>
<evidence type="ECO:0000313" key="6">
    <source>
        <dbReference type="Proteomes" id="UP000547510"/>
    </source>
</evidence>
<sequence length="535" mass="57473">MTGHHPPLNRRGFLRAAGGAALLVPFASACGDTRTGRPGSGGTLRYALSAEPKGLDPASTGESNSGIVIHNVYDRLLELTGDGKDVSPGLAERWEVTPDGIGHTFHLRQGVKFSDGSTLDAAAVVASLRRTMEVGQGASDLLVDHVKPGNIVAKDAGTVVITLDSPFSPFLRTLALDAVGSVVNPAVVAANKTQADPTAAKYLARNMAGSGAFQFVRWTPNQVIEVKSSDGHWRGRPKLAGVLFNSPVEPSTAALQLERGDLDVVGNLPVNLIDRLAQNKDVTVLATPLLDITYWIFQTEQPPFDDVRVRQAICYAIDHDAIMANVVKESGIPLRGPIPGSLVDGYADHRDIAVYQRDVAKAKALLAEAGHGNGLKIDSTYVPGYGTLKQIAEVMQANLKEVGIDCTIGELPLSTIIDKVGKGELPFFSWKSTLNYASPDALLYGKLHGKASRSVEGNLAHYRNDEVDRLLDRARGSADHRAQDADWLAASARISQDAPWLPLYQDVDRRAVRKNVSNYKESALSRPDLYTVGKD</sequence>
<dbReference type="GO" id="GO:0042597">
    <property type="term" value="C:periplasmic space"/>
    <property type="evidence" value="ECO:0007669"/>
    <property type="project" value="UniProtKB-ARBA"/>
</dbReference>
<dbReference type="GO" id="GO:0015833">
    <property type="term" value="P:peptide transport"/>
    <property type="evidence" value="ECO:0007669"/>
    <property type="project" value="TreeGrafter"/>
</dbReference>
<comment type="caution">
    <text evidence="5">The sequence shown here is derived from an EMBL/GenBank/DDBJ whole genome shotgun (WGS) entry which is preliminary data.</text>
</comment>
<dbReference type="SUPFAM" id="SSF53850">
    <property type="entry name" value="Periplasmic binding protein-like II"/>
    <property type="match status" value="1"/>
</dbReference>
<dbReference type="RefSeq" id="WP_184696904.1">
    <property type="nucleotide sequence ID" value="NZ_JACHJN010000012.1"/>
</dbReference>
<evidence type="ECO:0000313" key="5">
    <source>
        <dbReference type="EMBL" id="MBB5959735.1"/>
    </source>
</evidence>
<evidence type="ECO:0000256" key="1">
    <source>
        <dbReference type="ARBA" id="ARBA00005695"/>
    </source>
</evidence>
<dbReference type="GO" id="GO:0043190">
    <property type="term" value="C:ATP-binding cassette (ABC) transporter complex"/>
    <property type="evidence" value="ECO:0007669"/>
    <property type="project" value="InterPro"/>
</dbReference>
<organism evidence="5 6">
    <name type="scientific">Saccharothrix tamanrassetensis</name>
    <dbReference type="NCBI Taxonomy" id="1051531"/>
    <lineage>
        <taxon>Bacteria</taxon>
        <taxon>Bacillati</taxon>
        <taxon>Actinomycetota</taxon>
        <taxon>Actinomycetes</taxon>
        <taxon>Pseudonocardiales</taxon>
        <taxon>Pseudonocardiaceae</taxon>
        <taxon>Saccharothrix</taxon>
    </lineage>
</organism>
<dbReference type="EMBL" id="JACHJN010000012">
    <property type="protein sequence ID" value="MBB5959735.1"/>
    <property type="molecule type" value="Genomic_DNA"/>
</dbReference>
<dbReference type="InterPro" id="IPR006311">
    <property type="entry name" value="TAT_signal"/>
</dbReference>
<dbReference type="CDD" id="cd08512">
    <property type="entry name" value="PBP2_NikA_DppA_OppA_like_7"/>
    <property type="match status" value="1"/>
</dbReference>
<keyword evidence="3" id="KW-0732">Signal</keyword>
<name>A0A841CUW1_9PSEU</name>
<dbReference type="InterPro" id="IPR030678">
    <property type="entry name" value="Peptide/Ni-bd"/>
</dbReference>
<evidence type="ECO:0000256" key="3">
    <source>
        <dbReference type="ARBA" id="ARBA00022729"/>
    </source>
</evidence>
<reference evidence="5 6" key="1">
    <citation type="submission" date="2020-08" db="EMBL/GenBank/DDBJ databases">
        <title>Genomic Encyclopedia of Type Strains, Phase III (KMG-III): the genomes of soil and plant-associated and newly described type strains.</title>
        <authorList>
            <person name="Whitman W."/>
        </authorList>
    </citation>
    <scope>NUCLEOTIDE SEQUENCE [LARGE SCALE GENOMIC DNA]</scope>
    <source>
        <strain evidence="5 6">CECT 8640</strain>
    </source>
</reference>
<proteinExistence type="inferred from homology"/>
<evidence type="ECO:0000259" key="4">
    <source>
        <dbReference type="Pfam" id="PF00496"/>
    </source>
</evidence>
<feature type="domain" description="Solute-binding protein family 5" evidence="4">
    <location>
        <begin position="86"/>
        <end position="451"/>
    </location>
</feature>
<dbReference type="AlphaFoldDB" id="A0A841CUW1"/>
<accession>A0A841CUW1</accession>
<dbReference type="PIRSF" id="PIRSF002741">
    <property type="entry name" value="MppA"/>
    <property type="match status" value="1"/>
</dbReference>
<keyword evidence="6" id="KW-1185">Reference proteome</keyword>
<dbReference type="Gene3D" id="3.40.190.10">
    <property type="entry name" value="Periplasmic binding protein-like II"/>
    <property type="match status" value="1"/>
</dbReference>